<evidence type="ECO:0000313" key="5">
    <source>
        <dbReference type="EMBL" id="APW59557.1"/>
    </source>
</evidence>
<comment type="subunit">
    <text evidence="3">Heterotrimer of UreA (gamma), UreB (beta) and UreC (alpha) subunits. Three heterotrimers associate to form the active enzyme.</text>
</comment>
<dbReference type="Proteomes" id="UP000186309">
    <property type="component" value="Chromosome"/>
</dbReference>
<keyword evidence="3" id="KW-0963">Cytoplasm</keyword>
<dbReference type="AlphaFoldDB" id="A0A1U7CKW6"/>
<dbReference type="InterPro" id="IPR050069">
    <property type="entry name" value="Urease_subunit"/>
</dbReference>
<dbReference type="SUPFAM" id="SSF51278">
    <property type="entry name" value="Urease, beta-subunit"/>
    <property type="match status" value="1"/>
</dbReference>
<dbReference type="InterPro" id="IPR036461">
    <property type="entry name" value="Urease_betasu_sf"/>
</dbReference>
<dbReference type="STRING" id="1387353.BSF38_00983"/>
<dbReference type="NCBIfam" id="TIGR00192">
    <property type="entry name" value="urease_beta"/>
    <property type="match status" value="1"/>
</dbReference>
<name>A0A1U7CKW6_9BACT</name>
<dbReference type="EC" id="3.5.1.5" evidence="3"/>
<dbReference type="NCBIfam" id="NF009682">
    <property type="entry name" value="PRK13203.1"/>
    <property type="match status" value="1"/>
</dbReference>
<dbReference type="InterPro" id="IPR002019">
    <property type="entry name" value="Urease_beta-like"/>
</dbReference>
<evidence type="ECO:0000256" key="1">
    <source>
        <dbReference type="ARBA" id="ARBA00022801"/>
    </source>
</evidence>
<dbReference type="PANTHER" id="PTHR33569:SF1">
    <property type="entry name" value="UREASE"/>
    <property type="match status" value="1"/>
</dbReference>
<protein>
    <recommendedName>
        <fullName evidence="3">Urease subunit beta</fullName>
        <ecNumber evidence="3">3.5.1.5</ecNumber>
    </recommendedName>
    <alternativeName>
        <fullName evidence="3">Urea amidohydrolase subunit beta</fullName>
    </alternativeName>
</protein>
<gene>
    <name evidence="5" type="primary">ureB_1</name>
    <name evidence="3" type="synonym">ureB</name>
    <name evidence="5" type="ORF">BSF38_00983</name>
</gene>
<reference evidence="6" key="1">
    <citation type="submission" date="2016-12" db="EMBL/GenBank/DDBJ databases">
        <title>Comparative genomics of four Isosphaeraceae planctomycetes: a common pool of plasmids and glycoside hydrolase genes.</title>
        <authorList>
            <person name="Ivanova A."/>
        </authorList>
    </citation>
    <scope>NUCLEOTIDE SEQUENCE [LARGE SCALE GENOMIC DNA]</scope>
    <source>
        <strain evidence="6">PX4</strain>
    </source>
</reference>
<dbReference type="HAMAP" id="MF_01954">
    <property type="entry name" value="Urease_beta"/>
    <property type="match status" value="1"/>
</dbReference>
<evidence type="ECO:0000313" key="6">
    <source>
        <dbReference type="Proteomes" id="UP000186309"/>
    </source>
</evidence>
<accession>A0A1U7CKW6</accession>
<dbReference type="Gene3D" id="2.10.150.10">
    <property type="entry name" value="Urease, beta subunit"/>
    <property type="match status" value="1"/>
</dbReference>
<comment type="pathway">
    <text evidence="3">Nitrogen metabolism; urea degradation; CO(2) and NH(3) from urea (urease route): step 1/1.</text>
</comment>
<dbReference type="GO" id="GO:0035550">
    <property type="term" value="C:urease complex"/>
    <property type="evidence" value="ECO:0007669"/>
    <property type="project" value="InterPro"/>
</dbReference>
<sequence length="165" mass="18076">MSDKPKSTKHQESAGGVGPWLRAPDAAPHATKQETAEVGGLVLGSGDLEMNVGRPTKSIDVKNTGDRPIQVGSHFHFFETNRALDFDRPATFGLRLDIPAGTAIRFEPGDQKKVTLVPMGGKQRCYGFNDLVNGWTGEGPTPDYRPNFERAVRRAKHEDFKSTKS</sequence>
<dbReference type="Pfam" id="PF00699">
    <property type="entry name" value="Urease_beta"/>
    <property type="match status" value="1"/>
</dbReference>
<dbReference type="GO" id="GO:0043419">
    <property type="term" value="P:urea catabolic process"/>
    <property type="evidence" value="ECO:0007669"/>
    <property type="project" value="UniProtKB-UniRule"/>
</dbReference>
<proteinExistence type="inferred from homology"/>
<dbReference type="OrthoDB" id="9797217at2"/>
<dbReference type="PANTHER" id="PTHR33569">
    <property type="entry name" value="UREASE"/>
    <property type="match status" value="1"/>
</dbReference>
<dbReference type="CDD" id="cd00407">
    <property type="entry name" value="Urease_beta"/>
    <property type="match status" value="1"/>
</dbReference>
<evidence type="ECO:0000256" key="3">
    <source>
        <dbReference type="HAMAP-Rule" id="MF_01954"/>
    </source>
</evidence>
<dbReference type="UniPathway" id="UPA00258">
    <property type="reaction ID" value="UER00370"/>
</dbReference>
<evidence type="ECO:0000256" key="4">
    <source>
        <dbReference type="SAM" id="MobiDB-lite"/>
    </source>
</evidence>
<organism evidence="5 6">
    <name type="scientific">Paludisphaera borealis</name>
    <dbReference type="NCBI Taxonomy" id="1387353"/>
    <lineage>
        <taxon>Bacteria</taxon>
        <taxon>Pseudomonadati</taxon>
        <taxon>Planctomycetota</taxon>
        <taxon>Planctomycetia</taxon>
        <taxon>Isosphaerales</taxon>
        <taxon>Isosphaeraceae</taxon>
        <taxon>Paludisphaera</taxon>
    </lineage>
</organism>
<dbReference type="FunFam" id="2.10.150.10:FF:000001">
    <property type="entry name" value="Urease subunit beta"/>
    <property type="match status" value="1"/>
</dbReference>
<feature type="compositionally biased region" description="Basic and acidic residues" evidence="4">
    <location>
        <begin position="1"/>
        <end position="12"/>
    </location>
</feature>
<dbReference type="EMBL" id="CP019082">
    <property type="protein sequence ID" value="APW59557.1"/>
    <property type="molecule type" value="Genomic_DNA"/>
</dbReference>
<feature type="region of interest" description="Disordered" evidence="4">
    <location>
        <begin position="1"/>
        <end position="34"/>
    </location>
</feature>
<comment type="catalytic activity">
    <reaction evidence="2 3">
        <text>urea + 2 H2O + H(+) = hydrogencarbonate + 2 NH4(+)</text>
        <dbReference type="Rhea" id="RHEA:20557"/>
        <dbReference type="ChEBI" id="CHEBI:15377"/>
        <dbReference type="ChEBI" id="CHEBI:15378"/>
        <dbReference type="ChEBI" id="CHEBI:16199"/>
        <dbReference type="ChEBI" id="CHEBI:17544"/>
        <dbReference type="ChEBI" id="CHEBI:28938"/>
        <dbReference type="EC" id="3.5.1.5"/>
    </reaction>
</comment>
<dbReference type="GO" id="GO:0009039">
    <property type="term" value="F:urease activity"/>
    <property type="evidence" value="ECO:0007669"/>
    <property type="project" value="UniProtKB-UniRule"/>
</dbReference>
<dbReference type="KEGG" id="pbor:BSF38_00983"/>
<comment type="similarity">
    <text evidence="3">Belongs to the urease beta subunit family.</text>
</comment>
<dbReference type="RefSeq" id="WP_076343721.1">
    <property type="nucleotide sequence ID" value="NZ_CP019082.1"/>
</dbReference>
<evidence type="ECO:0000256" key="2">
    <source>
        <dbReference type="ARBA" id="ARBA00047778"/>
    </source>
</evidence>
<keyword evidence="6" id="KW-1185">Reference proteome</keyword>
<comment type="subcellular location">
    <subcellularLocation>
        <location evidence="3">Cytoplasm</location>
    </subcellularLocation>
</comment>
<keyword evidence="1 3" id="KW-0378">Hydrolase</keyword>